<evidence type="ECO:0000256" key="1">
    <source>
        <dbReference type="SAM" id="MobiDB-lite"/>
    </source>
</evidence>
<evidence type="ECO:0000313" key="2">
    <source>
        <dbReference type="EMBL" id="GJJ09295.1"/>
    </source>
</evidence>
<sequence length="655" mass="74517">MAGFHRRPQVILPKPQSFTIRRKSHLNRPVKSLMGPPQQNPRLRASRAGKATIATRSVEGNKVEQPVIATQPKDKRLQTGVRDSEAPESSDQAACHLRSYIRGAVLPTIEDLLYMVPPRGQRIYLNWLQVPFNPERRIDVITKFSNAALKAGIDNCMFYLSSLFTQSILIRDFSAVTRNYVYDDTDLSVTSIASTTAHPLILASESLSVPSKSHRRTPQIFAPERSSLLPITPRTLGEIASWVVELPLRTVQRAIHLSHPEAAKWRFDEVQLDSGAESWMNRDLYQVYVWRRHPTLRMETIQDSLAVIVQPPWILSWQDLQDVVDCTNLPPQTNPNTRMSLSYLFKHRVWALIHDTCQKLETQYFILTTYEGWVFGKFDALNPLGPVEGIKLEMDQYHLTLISSPAEDDLQDCWSKCSVSNVLDANQRLPNVVEGILYWVATSMKLEGSLNAESHPPETIKMEEDVDISTILHSPSTISSSHSSTTPFPRVPASSSVRHQKKPEVDSLEQPLLLAISPILFSYRAHPKTIREHFIGALNETNHEKCKILSQITVHDGRTCHEMVEYVRGRCTQWIVGLFETSFDNLVIYIIERKFTGMSVMCPMAGRGREVCDGFKHPLWFRKWGTKIDLWSNTPPVVTKSKHNTITLLFNSKEI</sequence>
<feature type="compositionally biased region" description="Basic and acidic residues" evidence="1">
    <location>
        <begin position="72"/>
        <end position="85"/>
    </location>
</feature>
<comment type="caution">
    <text evidence="2">The sequence shown here is derived from an EMBL/GenBank/DDBJ whole genome shotgun (WGS) entry which is preliminary data.</text>
</comment>
<name>A0AAV5ABI9_9AGAM</name>
<gene>
    <name evidence="2" type="ORF">Clacol_003517</name>
</gene>
<accession>A0AAV5ABI9</accession>
<feature type="region of interest" description="Disordered" evidence="1">
    <location>
        <begin position="70"/>
        <end position="89"/>
    </location>
</feature>
<feature type="compositionally biased region" description="Low complexity" evidence="1">
    <location>
        <begin position="476"/>
        <end position="487"/>
    </location>
</feature>
<evidence type="ECO:0000313" key="3">
    <source>
        <dbReference type="Proteomes" id="UP001050691"/>
    </source>
</evidence>
<protein>
    <submittedName>
        <fullName evidence="2">Uncharacterized protein</fullName>
    </submittedName>
</protein>
<organism evidence="2 3">
    <name type="scientific">Clathrus columnatus</name>
    <dbReference type="NCBI Taxonomy" id="1419009"/>
    <lineage>
        <taxon>Eukaryota</taxon>
        <taxon>Fungi</taxon>
        <taxon>Dikarya</taxon>
        <taxon>Basidiomycota</taxon>
        <taxon>Agaricomycotina</taxon>
        <taxon>Agaricomycetes</taxon>
        <taxon>Phallomycetidae</taxon>
        <taxon>Phallales</taxon>
        <taxon>Clathraceae</taxon>
        <taxon>Clathrus</taxon>
    </lineage>
</organism>
<dbReference type="AlphaFoldDB" id="A0AAV5ABI9"/>
<proteinExistence type="predicted"/>
<feature type="region of interest" description="Disordered" evidence="1">
    <location>
        <begin position="476"/>
        <end position="503"/>
    </location>
</feature>
<dbReference type="EMBL" id="BPWL01000004">
    <property type="protein sequence ID" value="GJJ09295.1"/>
    <property type="molecule type" value="Genomic_DNA"/>
</dbReference>
<dbReference type="Proteomes" id="UP001050691">
    <property type="component" value="Unassembled WGS sequence"/>
</dbReference>
<keyword evidence="3" id="KW-1185">Reference proteome</keyword>
<feature type="region of interest" description="Disordered" evidence="1">
    <location>
        <begin position="24"/>
        <end position="45"/>
    </location>
</feature>
<reference evidence="2" key="1">
    <citation type="submission" date="2021-10" db="EMBL/GenBank/DDBJ databases">
        <title>De novo Genome Assembly of Clathrus columnatus (Basidiomycota, Fungi) Using Illumina and Nanopore Sequence Data.</title>
        <authorList>
            <person name="Ogiso-Tanaka E."/>
            <person name="Itagaki H."/>
            <person name="Hosoya T."/>
            <person name="Hosaka K."/>
        </authorList>
    </citation>
    <scope>NUCLEOTIDE SEQUENCE</scope>
    <source>
        <strain evidence="2">MO-923</strain>
    </source>
</reference>